<comment type="similarity">
    <text evidence="2 7">Belongs to the peptidase S8 family.</text>
</comment>
<evidence type="ECO:0000259" key="8">
    <source>
        <dbReference type="Pfam" id="PF00082"/>
    </source>
</evidence>
<dbReference type="EMBL" id="AP014633">
    <property type="protein sequence ID" value="BAP56700.1"/>
    <property type="molecule type" value="Genomic_DNA"/>
</dbReference>
<dbReference type="Gene3D" id="3.40.50.200">
    <property type="entry name" value="Peptidase S8/S53 domain"/>
    <property type="match status" value="1"/>
</dbReference>
<organism evidence="9 10">
    <name type="scientific">Thioploca ingrica</name>
    <dbReference type="NCBI Taxonomy" id="40754"/>
    <lineage>
        <taxon>Bacteria</taxon>
        <taxon>Pseudomonadati</taxon>
        <taxon>Pseudomonadota</taxon>
        <taxon>Gammaproteobacteria</taxon>
        <taxon>Thiotrichales</taxon>
        <taxon>Thiotrichaceae</taxon>
        <taxon>Thioploca</taxon>
    </lineage>
</organism>
<comment type="subcellular location">
    <subcellularLocation>
        <location evidence="1">Secreted</location>
    </subcellularLocation>
</comment>
<dbReference type="InterPro" id="IPR023828">
    <property type="entry name" value="Peptidase_S8_Ser-AS"/>
</dbReference>
<feature type="active site" description="Charge relay system" evidence="7">
    <location>
        <position position="411"/>
    </location>
</feature>
<evidence type="ECO:0000256" key="6">
    <source>
        <dbReference type="ARBA" id="ARBA00022825"/>
    </source>
</evidence>
<evidence type="ECO:0000256" key="1">
    <source>
        <dbReference type="ARBA" id="ARBA00004613"/>
    </source>
</evidence>
<keyword evidence="6 7" id="KW-0720">Serine protease</keyword>
<evidence type="ECO:0000256" key="3">
    <source>
        <dbReference type="ARBA" id="ARBA00022525"/>
    </source>
</evidence>
<dbReference type="PANTHER" id="PTHR43806:SF11">
    <property type="entry name" value="CEREVISIN-RELATED"/>
    <property type="match status" value="1"/>
</dbReference>
<proteinExistence type="inferred from homology"/>
<dbReference type="KEGG" id="tig:THII_2403"/>
<evidence type="ECO:0000256" key="4">
    <source>
        <dbReference type="ARBA" id="ARBA00022670"/>
    </source>
</evidence>
<feature type="domain" description="Peptidase S8/S53" evidence="8">
    <location>
        <begin position="217"/>
        <end position="462"/>
    </location>
</feature>
<keyword evidence="3" id="KW-0964">Secreted</keyword>
<dbReference type="InterPro" id="IPR036852">
    <property type="entry name" value="Peptidase_S8/S53_dom_sf"/>
</dbReference>
<dbReference type="CDD" id="cd07484">
    <property type="entry name" value="Peptidases_S8_Thermitase_like"/>
    <property type="match status" value="1"/>
</dbReference>
<evidence type="ECO:0000256" key="7">
    <source>
        <dbReference type="PROSITE-ProRule" id="PRU01240"/>
    </source>
</evidence>
<dbReference type="InterPro" id="IPR015500">
    <property type="entry name" value="Peptidase_S8_subtilisin-rel"/>
</dbReference>
<dbReference type="PRINTS" id="PR00723">
    <property type="entry name" value="SUBTILISIN"/>
</dbReference>
<protein>
    <submittedName>
        <fullName evidence="9">Thermostable alkaline protease</fullName>
    </submittedName>
</protein>
<name>A0A090AMZ8_9GAMM</name>
<dbReference type="InterPro" id="IPR050131">
    <property type="entry name" value="Peptidase_S8_subtilisin-like"/>
</dbReference>
<dbReference type="GO" id="GO:0004252">
    <property type="term" value="F:serine-type endopeptidase activity"/>
    <property type="evidence" value="ECO:0007669"/>
    <property type="project" value="UniProtKB-UniRule"/>
</dbReference>
<evidence type="ECO:0000256" key="2">
    <source>
        <dbReference type="ARBA" id="ARBA00011073"/>
    </source>
</evidence>
<evidence type="ECO:0000256" key="5">
    <source>
        <dbReference type="ARBA" id="ARBA00022801"/>
    </source>
</evidence>
<evidence type="ECO:0000313" key="10">
    <source>
        <dbReference type="Proteomes" id="UP000031623"/>
    </source>
</evidence>
<feature type="active site" description="Charge relay system" evidence="7">
    <location>
        <position position="223"/>
    </location>
</feature>
<dbReference type="PROSITE" id="PS51892">
    <property type="entry name" value="SUBTILASE"/>
    <property type="match status" value="1"/>
</dbReference>
<dbReference type="InterPro" id="IPR000209">
    <property type="entry name" value="Peptidase_S8/S53_dom"/>
</dbReference>
<keyword evidence="4 7" id="KW-0645">Protease</keyword>
<keyword evidence="10" id="KW-1185">Reference proteome</keyword>
<feature type="active site" description="Charge relay system" evidence="7">
    <location>
        <position position="257"/>
    </location>
</feature>
<dbReference type="GO" id="GO:0005576">
    <property type="term" value="C:extracellular region"/>
    <property type="evidence" value="ECO:0007669"/>
    <property type="project" value="UniProtKB-SubCell"/>
</dbReference>
<dbReference type="STRING" id="40754.THII_2403"/>
<dbReference type="InterPro" id="IPR034084">
    <property type="entry name" value="Thermitase-like_dom"/>
</dbReference>
<dbReference type="AlphaFoldDB" id="A0A090AMZ8"/>
<dbReference type="Proteomes" id="UP000031623">
    <property type="component" value="Chromosome"/>
</dbReference>
<dbReference type="OrthoDB" id="9816306at2"/>
<dbReference type="PANTHER" id="PTHR43806">
    <property type="entry name" value="PEPTIDASE S8"/>
    <property type="match status" value="1"/>
</dbReference>
<sequence>MVNNKFNRLTLIRRYFRITTISCIISISILGGRVSINPASAEELPPETEKLSSAETLPGLVPIEPISLGESQSRNITLPNVPALTNRVIYRLKANATLLGTLSTAQMADFLNNSNNPVEKINPLLTQELLANSAEIKATSLARTFVVTLSSTTDIENIIKSLSQLPFVEYAEPDQIVQVSSTPNDTYFGEQWNLNNTNDADIDAPEAWDINTASKWIRIAILDTGAESQHTEFKGKLVKGVNFTSDDATQWEDGYGHGTHVAGIAAAKTNNGIGIAGICWGNCMIMPVKVLTDDGWGYYSWIANGIVYAAKNSAKVINLSLGSTTDSQTLHDAIQYAYKKGVTIVAATGNSGGAVLYPAAYPETIAVAATNENDGIPWWSNRGSEVDLAAPGVTILSTYLGNSLTWMSGTSMATPHVAGAAALLQSFYQQTYGKFLKPKQVRCYLQQSADDLGLSLDKQGAGRLNLEKLLLLVTDPNFVCDM</sequence>
<dbReference type="HOGENOM" id="CLU_011263_15_0_6"/>
<dbReference type="Pfam" id="PF00082">
    <property type="entry name" value="Peptidase_S8"/>
    <property type="match status" value="1"/>
</dbReference>
<reference evidence="9 10" key="1">
    <citation type="journal article" date="2014" name="ISME J.">
        <title>Ecophysiology of Thioploca ingrica as revealed by the complete genome sequence supplemented with proteomic evidence.</title>
        <authorList>
            <person name="Kojima H."/>
            <person name="Ogura Y."/>
            <person name="Yamamoto N."/>
            <person name="Togashi T."/>
            <person name="Mori H."/>
            <person name="Watanabe T."/>
            <person name="Nemoto F."/>
            <person name="Kurokawa K."/>
            <person name="Hayashi T."/>
            <person name="Fukui M."/>
        </authorList>
    </citation>
    <scope>NUCLEOTIDE SEQUENCE [LARGE SCALE GENOMIC DNA]</scope>
</reference>
<dbReference type="InterPro" id="IPR022398">
    <property type="entry name" value="Peptidase_S8_His-AS"/>
</dbReference>
<evidence type="ECO:0000313" key="9">
    <source>
        <dbReference type="EMBL" id="BAP56700.1"/>
    </source>
</evidence>
<accession>A0A090AMZ8</accession>
<gene>
    <name evidence="9" type="ORF">THII_2403</name>
</gene>
<dbReference type="PROSITE" id="PS00138">
    <property type="entry name" value="SUBTILASE_SER"/>
    <property type="match status" value="1"/>
</dbReference>
<dbReference type="PROSITE" id="PS00137">
    <property type="entry name" value="SUBTILASE_HIS"/>
    <property type="match status" value="1"/>
</dbReference>
<keyword evidence="5 7" id="KW-0378">Hydrolase</keyword>
<dbReference type="GO" id="GO:0006508">
    <property type="term" value="P:proteolysis"/>
    <property type="evidence" value="ECO:0007669"/>
    <property type="project" value="UniProtKB-KW"/>
</dbReference>
<dbReference type="SUPFAM" id="SSF52743">
    <property type="entry name" value="Subtilisin-like"/>
    <property type="match status" value="1"/>
</dbReference>